<evidence type="ECO:0000313" key="10">
    <source>
        <dbReference type="Proteomes" id="UP000215914"/>
    </source>
</evidence>
<dbReference type="GO" id="GO:0009654">
    <property type="term" value="C:photosystem II oxygen evolving complex"/>
    <property type="evidence" value="ECO:0007669"/>
    <property type="project" value="InterPro"/>
</dbReference>
<name>A0A9K3JS83_HELAN</name>
<dbReference type="InterPro" id="IPR002628">
    <property type="entry name" value="PsbO"/>
</dbReference>
<comment type="caution">
    <text evidence="9">The sequence shown here is derived from an EMBL/GenBank/DDBJ whole genome shotgun (WGS) entry which is preliminary data.</text>
</comment>
<evidence type="ECO:0000256" key="7">
    <source>
        <dbReference type="ARBA" id="ARBA00023276"/>
    </source>
</evidence>
<keyword evidence="3" id="KW-0602">Photosynthesis</keyword>
<organism evidence="9 10">
    <name type="scientific">Helianthus annuus</name>
    <name type="common">Common sunflower</name>
    <dbReference type="NCBI Taxonomy" id="4232"/>
    <lineage>
        <taxon>Eukaryota</taxon>
        <taxon>Viridiplantae</taxon>
        <taxon>Streptophyta</taxon>
        <taxon>Embryophyta</taxon>
        <taxon>Tracheophyta</taxon>
        <taxon>Spermatophyta</taxon>
        <taxon>Magnoliopsida</taxon>
        <taxon>eudicotyledons</taxon>
        <taxon>Gunneridae</taxon>
        <taxon>Pentapetalae</taxon>
        <taxon>asterids</taxon>
        <taxon>campanulids</taxon>
        <taxon>Asterales</taxon>
        <taxon>Asteraceae</taxon>
        <taxon>Asteroideae</taxon>
        <taxon>Heliantheae alliance</taxon>
        <taxon>Heliantheae</taxon>
        <taxon>Helianthus</taxon>
    </lineage>
</organism>
<evidence type="ECO:0000256" key="4">
    <source>
        <dbReference type="ARBA" id="ARBA00023078"/>
    </source>
</evidence>
<dbReference type="EMBL" id="MNCJ02000316">
    <property type="protein sequence ID" value="KAF5820841.1"/>
    <property type="molecule type" value="Genomic_DNA"/>
</dbReference>
<comment type="subcellular location">
    <subcellularLocation>
        <location evidence="1">Plastid</location>
        <location evidence="1">Chloroplast thylakoid membrane</location>
    </subcellularLocation>
</comment>
<evidence type="ECO:0000256" key="3">
    <source>
        <dbReference type="ARBA" id="ARBA00022531"/>
    </source>
</evidence>
<feature type="transmembrane region" description="Helical" evidence="8">
    <location>
        <begin position="57"/>
        <end position="77"/>
    </location>
</feature>
<keyword evidence="10" id="KW-1185">Reference proteome</keyword>
<dbReference type="PANTHER" id="PTHR34058">
    <property type="entry name" value="OXYGEN-EVOLVING ENHANCER PROTEIN 1-2, CHLOROPLASTIC"/>
    <property type="match status" value="1"/>
</dbReference>
<keyword evidence="6" id="KW-0464">Manganese</keyword>
<keyword evidence="4" id="KW-0793">Thylakoid</keyword>
<reference evidence="9" key="2">
    <citation type="submission" date="2020-06" db="EMBL/GenBank/DDBJ databases">
        <title>Helianthus annuus Genome sequencing and assembly Release 2.</title>
        <authorList>
            <person name="Gouzy J."/>
            <person name="Langlade N."/>
            <person name="Munos S."/>
        </authorList>
    </citation>
    <scope>NUCLEOTIDE SEQUENCE</scope>
    <source>
        <tissue evidence="9">Leaves</tissue>
    </source>
</reference>
<dbReference type="GO" id="GO:0009535">
    <property type="term" value="C:chloroplast thylakoid membrane"/>
    <property type="evidence" value="ECO:0007669"/>
    <property type="project" value="UniProtKB-SubCell"/>
</dbReference>
<gene>
    <name evidence="9" type="ORF">HanXRQr2_Chr01g0006781</name>
</gene>
<dbReference type="GO" id="GO:0010207">
    <property type="term" value="P:photosystem II assembly"/>
    <property type="evidence" value="ECO:0007669"/>
    <property type="project" value="InterPro"/>
</dbReference>
<keyword evidence="8" id="KW-1133">Transmembrane helix</keyword>
<keyword evidence="7" id="KW-0604">Photosystem II</keyword>
<evidence type="ECO:0000313" key="9">
    <source>
        <dbReference type="EMBL" id="KAF5820841.1"/>
    </source>
</evidence>
<proteinExistence type="inferred from homology"/>
<evidence type="ECO:0000256" key="2">
    <source>
        <dbReference type="ARBA" id="ARBA00009838"/>
    </source>
</evidence>
<dbReference type="AlphaFoldDB" id="A0A9K3JS83"/>
<dbReference type="GO" id="GO:0042549">
    <property type="term" value="P:photosystem II stabilization"/>
    <property type="evidence" value="ECO:0007669"/>
    <property type="project" value="InterPro"/>
</dbReference>
<evidence type="ECO:0000256" key="8">
    <source>
        <dbReference type="SAM" id="Phobius"/>
    </source>
</evidence>
<keyword evidence="5 8" id="KW-0472">Membrane</keyword>
<keyword evidence="8" id="KW-0812">Transmembrane</keyword>
<accession>A0A9K3JS83</accession>
<comment type="similarity">
    <text evidence="2">Belongs to the PsbO family.</text>
</comment>
<evidence type="ECO:0000256" key="5">
    <source>
        <dbReference type="ARBA" id="ARBA00023136"/>
    </source>
</evidence>
<sequence length="93" mass="9927">MAASLQVAATFMTPTRRVRLKSSTSICKAFGVESTRSKVSCSLQADLKDFAQKCTDAAKIAGFALATSALVVSVCFLHSKCLMKCLREPCCVS</sequence>
<evidence type="ECO:0000256" key="1">
    <source>
        <dbReference type="ARBA" id="ARBA00004334"/>
    </source>
</evidence>
<evidence type="ECO:0000256" key="6">
    <source>
        <dbReference type="ARBA" id="ARBA00023211"/>
    </source>
</evidence>
<reference evidence="9" key="1">
    <citation type="journal article" date="2017" name="Nature">
        <title>The sunflower genome provides insights into oil metabolism, flowering and Asterid evolution.</title>
        <authorList>
            <person name="Badouin H."/>
            <person name="Gouzy J."/>
            <person name="Grassa C.J."/>
            <person name="Murat F."/>
            <person name="Staton S.E."/>
            <person name="Cottret L."/>
            <person name="Lelandais-Briere C."/>
            <person name="Owens G.L."/>
            <person name="Carrere S."/>
            <person name="Mayjonade B."/>
            <person name="Legrand L."/>
            <person name="Gill N."/>
            <person name="Kane N.C."/>
            <person name="Bowers J.E."/>
            <person name="Hubner S."/>
            <person name="Bellec A."/>
            <person name="Berard A."/>
            <person name="Berges H."/>
            <person name="Blanchet N."/>
            <person name="Boniface M.C."/>
            <person name="Brunel D."/>
            <person name="Catrice O."/>
            <person name="Chaidir N."/>
            <person name="Claudel C."/>
            <person name="Donnadieu C."/>
            <person name="Faraut T."/>
            <person name="Fievet G."/>
            <person name="Helmstetter N."/>
            <person name="King M."/>
            <person name="Knapp S.J."/>
            <person name="Lai Z."/>
            <person name="Le Paslier M.C."/>
            <person name="Lippi Y."/>
            <person name="Lorenzon L."/>
            <person name="Mandel J.R."/>
            <person name="Marage G."/>
            <person name="Marchand G."/>
            <person name="Marquand E."/>
            <person name="Bret-Mestries E."/>
            <person name="Morien E."/>
            <person name="Nambeesan S."/>
            <person name="Nguyen T."/>
            <person name="Pegot-Espagnet P."/>
            <person name="Pouilly N."/>
            <person name="Raftis F."/>
            <person name="Sallet E."/>
            <person name="Schiex T."/>
            <person name="Thomas J."/>
            <person name="Vandecasteele C."/>
            <person name="Vares D."/>
            <person name="Vear F."/>
            <person name="Vautrin S."/>
            <person name="Crespi M."/>
            <person name="Mangin B."/>
            <person name="Burke J.M."/>
            <person name="Salse J."/>
            <person name="Munos S."/>
            <person name="Vincourt P."/>
            <person name="Rieseberg L.H."/>
            <person name="Langlade N.B."/>
        </authorList>
    </citation>
    <scope>NUCLEOTIDE SEQUENCE</scope>
    <source>
        <tissue evidence="9">Leaves</tissue>
    </source>
</reference>
<dbReference type="GO" id="GO:0010242">
    <property type="term" value="F:oxygen evolving activity"/>
    <property type="evidence" value="ECO:0007669"/>
    <property type="project" value="InterPro"/>
</dbReference>
<protein>
    <submittedName>
        <fullName evidence="9">Photosystem II PsbO, manganese-stabilising</fullName>
    </submittedName>
</protein>
<dbReference type="Proteomes" id="UP000215914">
    <property type="component" value="Unassembled WGS sequence"/>
</dbReference>
<dbReference type="Gramene" id="mRNA:HanXRQr2_Chr01g0006781">
    <property type="protein sequence ID" value="CDS:HanXRQr2_Chr01g0006781.1"/>
    <property type="gene ID" value="HanXRQr2_Chr01g0006781"/>
</dbReference>